<organism evidence="5 6">
    <name type="scientific">Tautonia plasticadhaerens</name>
    <dbReference type="NCBI Taxonomy" id="2527974"/>
    <lineage>
        <taxon>Bacteria</taxon>
        <taxon>Pseudomonadati</taxon>
        <taxon>Planctomycetota</taxon>
        <taxon>Planctomycetia</taxon>
        <taxon>Isosphaerales</taxon>
        <taxon>Isosphaeraceae</taxon>
        <taxon>Tautonia</taxon>
    </lineage>
</organism>
<dbReference type="PANTHER" id="PTHR10302:SF0">
    <property type="entry name" value="SINGLE-STRANDED DNA-BINDING PROTEIN, MITOCHONDRIAL"/>
    <property type="match status" value="1"/>
</dbReference>
<dbReference type="KEGG" id="tpla:ElP_10130"/>
<dbReference type="SUPFAM" id="SSF50249">
    <property type="entry name" value="Nucleic acid-binding proteins"/>
    <property type="match status" value="1"/>
</dbReference>
<dbReference type="PANTHER" id="PTHR10302">
    <property type="entry name" value="SINGLE-STRANDED DNA-BINDING PROTEIN"/>
    <property type="match status" value="1"/>
</dbReference>
<evidence type="ECO:0000256" key="3">
    <source>
        <dbReference type="RuleBase" id="RU000524"/>
    </source>
</evidence>
<keyword evidence="6" id="KW-1185">Reference proteome</keyword>
<protein>
    <recommendedName>
        <fullName evidence="2 3">Single-stranded DNA-binding protein</fullName>
        <shortName evidence="2">SSB</shortName>
    </recommendedName>
</protein>
<dbReference type="EMBL" id="CP036426">
    <property type="protein sequence ID" value="QDV33171.1"/>
    <property type="molecule type" value="Genomic_DNA"/>
</dbReference>
<dbReference type="GO" id="GO:0006310">
    <property type="term" value="P:DNA recombination"/>
    <property type="evidence" value="ECO:0007669"/>
    <property type="project" value="UniProtKB-UniRule"/>
</dbReference>
<feature type="short sequence motif" description="Important for interaction with partner proteins" evidence="2">
    <location>
        <begin position="173"/>
        <end position="178"/>
    </location>
</feature>
<keyword evidence="2" id="KW-0234">DNA repair</keyword>
<sequence>MADLNKVFLIGRLTHDPELRYTPSGAPVSDLRLATSRVFTTKEGDRREDTLYIDVSVWNRQAENCCQYLKKGSQIHVEGHLRMDSWEDRNSGEKRTKIRVEGERIQFLDTRRGGDDQGGGPPRSDVEYDEPPARRAPSGGGGGEPRGGANGSGPRPYAPPPRRPAAGSEEPADEDIPF</sequence>
<dbReference type="GO" id="GO:0003697">
    <property type="term" value="F:single-stranded DNA binding"/>
    <property type="evidence" value="ECO:0007669"/>
    <property type="project" value="UniProtKB-UniRule"/>
</dbReference>
<comment type="function">
    <text evidence="2">Plays an important role in DNA replication, recombination and repair. Binds to ssDNA and to an array of partner proteins to recruit them to their sites of action during DNA metabolism.</text>
</comment>
<accession>A0A518GX64</accession>
<keyword evidence="2" id="KW-0235">DNA replication</keyword>
<dbReference type="OrthoDB" id="9809878at2"/>
<dbReference type="GO" id="GO:0006260">
    <property type="term" value="P:DNA replication"/>
    <property type="evidence" value="ECO:0007669"/>
    <property type="project" value="UniProtKB-UniRule"/>
</dbReference>
<dbReference type="RefSeq" id="WP_145267575.1">
    <property type="nucleotide sequence ID" value="NZ_CP036426.1"/>
</dbReference>
<dbReference type="InterPro" id="IPR012340">
    <property type="entry name" value="NA-bd_OB-fold"/>
</dbReference>
<evidence type="ECO:0000256" key="1">
    <source>
        <dbReference type="ARBA" id="ARBA00023125"/>
    </source>
</evidence>
<dbReference type="InterPro" id="IPR000424">
    <property type="entry name" value="Primosome_PriB/ssb"/>
</dbReference>
<evidence type="ECO:0000313" key="5">
    <source>
        <dbReference type="EMBL" id="QDV33171.1"/>
    </source>
</evidence>
<dbReference type="CDD" id="cd04496">
    <property type="entry name" value="SSB_OBF"/>
    <property type="match status" value="1"/>
</dbReference>
<evidence type="ECO:0000256" key="4">
    <source>
        <dbReference type="SAM" id="MobiDB-lite"/>
    </source>
</evidence>
<keyword evidence="1 2" id="KW-0238">DNA-binding</keyword>
<dbReference type="Pfam" id="PF00436">
    <property type="entry name" value="SSB"/>
    <property type="match status" value="1"/>
</dbReference>
<comment type="subunit">
    <text evidence="2">Homotetramer.</text>
</comment>
<dbReference type="InterPro" id="IPR011344">
    <property type="entry name" value="ssDNA-bd"/>
</dbReference>
<dbReference type="PROSITE" id="PS50935">
    <property type="entry name" value="SSB"/>
    <property type="match status" value="1"/>
</dbReference>
<dbReference type="NCBIfam" id="TIGR00621">
    <property type="entry name" value="ssb"/>
    <property type="match status" value="1"/>
</dbReference>
<feature type="compositionally biased region" description="Basic and acidic residues" evidence="4">
    <location>
        <begin position="104"/>
        <end position="115"/>
    </location>
</feature>
<proteinExistence type="inferred from homology"/>
<gene>
    <name evidence="5" type="primary">ssb</name>
    <name evidence="5" type="ORF">ElP_10130</name>
</gene>
<dbReference type="HAMAP" id="MF_00984">
    <property type="entry name" value="SSB"/>
    <property type="match status" value="1"/>
</dbReference>
<name>A0A518GX64_9BACT</name>
<dbReference type="GO" id="GO:0009295">
    <property type="term" value="C:nucleoid"/>
    <property type="evidence" value="ECO:0007669"/>
    <property type="project" value="TreeGrafter"/>
</dbReference>
<dbReference type="Gene3D" id="2.40.50.140">
    <property type="entry name" value="Nucleic acid-binding proteins"/>
    <property type="match status" value="1"/>
</dbReference>
<keyword evidence="2" id="KW-0227">DNA damage</keyword>
<dbReference type="Proteomes" id="UP000317835">
    <property type="component" value="Chromosome"/>
</dbReference>
<evidence type="ECO:0000313" key="6">
    <source>
        <dbReference type="Proteomes" id="UP000317835"/>
    </source>
</evidence>
<feature type="compositionally biased region" description="Gly residues" evidence="4">
    <location>
        <begin position="138"/>
        <end position="151"/>
    </location>
</feature>
<feature type="region of interest" description="Disordered" evidence="4">
    <location>
        <begin position="104"/>
        <end position="178"/>
    </location>
</feature>
<reference evidence="5 6" key="1">
    <citation type="submission" date="2019-02" db="EMBL/GenBank/DDBJ databases">
        <title>Deep-cultivation of Planctomycetes and their phenomic and genomic characterization uncovers novel biology.</title>
        <authorList>
            <person name="Wiegand S."/>
            <person name="Jogler M."/>
            <person name="Boedeker C."/>
            <person name="Pinto D."/>
            <person name="Vollmers J."/>
            <person name="Rivas-Marin E."/>
            <person name="Kohn T."/>
            <person name="Peeters S.H."/>
            <person name="Heuer A."/>
            <person name="Rast P."/>
            <person name="Oberbeckmann S."/>
            <person name="Bunk B."/>
            <person name="Jeske O."/>
            <person name="Meyerdierks A."/>
            <person name="Storesund J.E."/>
            <person name="Kallscheuer N."/>
            <person name="Luecker S."/>
            <person name="Lage O.M."/>
            <person name="Pohl T."/>
            <person name="Merkel B.J."/>
            <person name="Hornburger P."/>
            <person name="Mueller R.-W."/>
            <person name="Bruemmer F."/>
            <person name="Labrenz M."/>
            <person name="Spormann A.M."/>
            <person name="Op den Camp H."/>
            <person name="Overmann J."/>
            <person name="Amann R."/>
            <person name="Jetten M.S.M."/>
            <person name="Mascher T."/>
            <person name="Medema M.H."/>
            <person name="Devos D.P."/>
            <person name="Kaster A.-K."/>
            <person name="Ovreas L."/>
            <person name="Rohde M."/>
            <person name="Galperin M.Y."/>
            <person name="Jogler C."/>
        </authorList>
    </citation>
    <scope>NUCLEOTIDE SEQUENCE [LARGE SCALE GENOMIC DNA]</scope>
    <source>
        <strain evidence="5 6">ElP</strain>
    </source>
</reference>
<dbReference type="AlphaFoldDB" id="A0A518GX64"/>
<evidence type="ECO:0000256" key="2">
    <source>
        <dbReference type="HAMAP-Rule" id="MF_00984"/>
    </source>
</evidence>
<keyword evidence="2" id="KW-0233">DNA recombination</keyword>
<dbReference type="GO" id="GO:0006281">
    <property type="term" value="P:DNA repair"/>
    <property type="evidence" value="ECO:0007669"/>
    <property type="project" value="UniProtKB-UniRule"/>
</dbReference>
<comment type="caution">
    <text evidence="2">Lacks conserved residue(s) required for the propagation of feature annotation.</text>
</comment>